<organism evidence="10 11">
    <name type="scientific">Pseudoalteromonas haloplanktis</name>
    <name type="common">Alteromonas haloplanktis</name>
    <dbReference type="NCBI Taxonomy" id="228"/>
    <lineage>
        <taxon>Bacteria</taxon>
        <taxon>Pseudomonadati</taxon>
        <taxon>Pseudomonadota</taxon>
        <taxon>Gammaproteobacteria</taxon>
        <taxon>Alteromonadales</taxon>
        <taxon>Pseudoalteromonadaceae</taxon>
        <taxon>Pseudoalteromonas</taxon>
    </lineage>
</organism>
<feature type="domain" description="OmpR/PhoB-type" evidence="9">
    <location>
        <begin position="125"/>
        <end position="224"/>
    </location>
</feature>
<dbReference type="SUPFAM" id="SSF52172">
    <property type="entry name" value="CheY-like"/>
    <property type="match status" value="1"/>
</dbReference>
<dbReference type="Gene3D" id="1.10.10.10">
    <property type="entry name" value="Winged helix-like DNA-binding domain superfamily/Winged helix DNA-binding domain"/>
    <property type="match status" value="1"/>
</dbReference>
<dbReference type="Gene3D" id="6.10.250.690">
    <property type="match status" value="1"/>
</dbReference>
<reference evidence="10 11" key="1">
    <citation type="submission" date="2023-08" db="EMBL/GenBank/DDBJ databases">
        <title>Pseudoalteromonas haloplanktis LL1 genome.</title>
        <authorList>
            <person name="Wu S."/>
        </authorList>
    </citation>
    <scope>NUCLEOTIDE SEQUENCE [LARGE SCALE GENOMIC DNA]</scope>
    <source>
        <strain evidence="10 11">LL1</strain>
    </source>
</reference>
<evidence type="ECO:0000256" key="2">
    <source>
        <dbReference type="ARBA" id="ARBA00023012"/>
    </source>
</evidence>
<keyword evidence="4 7" id="KW-0238">DNA-binding</keyword>
<dbReference type="Proteomes" id="UP001226574">
    <property type="component" value="Unassembled WGS sequence"/>
</dbReference>
<dbReference type="EMBL" id="JAVIFY010000012">
    <property type="protein sequence ID" value="MDQ9093118.1"/>
    <property type="molecule type" value="Genomic_DNA"/>
</dbReference>
<proteinExistence type="predicted"/>
<dbReference type="SMART" id="SM00448">
    <property type="entry name" value="REC"/>
    <property type="match status" value="1"/>
</dbReference>
<dbReference type="PANTHER" id="PTHR48111:SF4">
    <property type="entry name" value="DNA-BINDING DUAL TRANSCRIPTIONAL REGULATOR OMPR"/>
    <property type="match status" value="1"/>
</dbReference>
<dbReference type="InterPro" id="IPR011006">
    <property type="entry name" value="CheY-like_superfamily"/>
</dbReference>
<keyword evidence="2" id="KW-0902">Two-component regulatory system</keyword>
<comment type="caution">
    <text evidence="10">The sequence shown here is derived from an EMBL/GenBank/DDBJ whole genome shotgun (WGS) entry which is preliminary data.</text>
</comment>
<evidence type="ECO:0000313" key="10">
    <source>
        <dbReference type="EMBL" id="MDQ9093118.1"/>
    </source>
</evidence>
<dbReference type="InterPro" id="IPR016032">
    <property type="entry name" value="Sig_transdc_resp-reg_C-effctor"/>
</dbReference>
<evidence type="ECO:0000313" key="11">
    <source>
        <dbReference type="Proteomes" id="UP001226574"/>
    </source>
</evidence>
<dbReference type="InterPro" id="IPR001789">
    <property type="entry name" value="Sig_transdc_resp-reg_receiver"/>
</dbReference>
<accession>A0ABU1BF38</accession>
<name>A0ABU1BF38_PSEHA</name>
<keyword evidence="11" id="KW-1185">Reference proteome</keyword>
<keyword evidence="5" id="KW-0804">Transcription</keyword>
<keyword evidence="1 6" id="KW-0597">Phosphoprotein</keyword>
<dbReference type="SMART" id="SM00862">
    <property type="entry name" value="Trans_reg_C"/>
    <property type="match status" value="1"/>
</dbReference>
<keyword evidence="3" id="KW-0805">Transcription regulation</keyword>
<dbReference type="CDD" id="cd00383">
    <property type="entry name" value="trans_reg_C"/>
    <property type="match status" value="1"/>
</dbReference>
<feature type="DNA-binding region" description="OmpR/PhoB-type" evidence="7">
    <location>
        <begin position="125"/>
        <end position="224"/>
    </location>
</feature>
<evidence type="ECO:0000256" key="7">
    <source>
        <dbReference type="PROSITE-ProRule" id="PRU01091"/>
    </source>
</evidence>
<evidence type="ECO:0000256" key="3">
    <source>
        <dbReference type="ARBA" id="ARBA00023015"/>
    </source>
</evidence>
<evidence type="ECO:0000259" key="9">
    <source>
        <dbReference type="PROSITE" id="PS51755"/>
    </source>
</evidence>
<feature type="modified residue" description="4-aspartylphosphate" evidence="6">
    <location>
        <position position="55"/>
    </location>
</feature>
<dbReference type="InterPro" id="IPR039420">
    <property type="entry name" value="WalR-like"/>
</dbReference>
<evidence type="ECO:0000259" key="8">
    <source>
        <dbReference type="PROSITE" id="PS50110"/>
    </source>
</evidence>
<dbReference type="PROSITE" id="PS51755">
    <property type="entry name" value="OMPR_PHOB"/>
    <property type="match status" value="1"/>
</dbReference>
<dbReference type="PROSITE" id="PS50110">
    <property type="entry name" value="RESPONSE_REGULATORY"/>
    <property type="match status" value="1"/>
</dbReference>
<evidence type="ECO:0000256" key="4">
    <source>
        <dbReference type="ARBA" id="ARBA00023125"/>
    </source>
</evidence>
<feature type="domain" description="Response regulatory" evidence="8">
    <location>
        <begin position="6"/>
        <end position="119"/>
    </location>
</feature>
<protein>
    <submittedName>
        <fullName evidence="10">Response regulator</fullName>
    </submittedName>
</protein>
<dbReference type="InterPro" id="IPR036388">
    <property type="entry name" value="WH-like_DNA-bd_sf"/>
</dbReference>
<dbReference type="PANTHER" id="PTHR48111">
    <property type="entry name" value="REGULATOR OF RPOS"/>
    <property type="match status" value="1"/>
</dbReference>
<gene>
    <name evidence="10" type="ORF">RC083_16190</name>
</gene>
<dbReference type="InterPro" id="IPR001867">
    <property type="entry name" value="OmpR/PhoB-type_DNA-bd"/>
</dbReference>
<dbReference type="SUPFAM" id="SSF46894">
    <property type="entry name" value="C-terminal effector domain of the bipartite response regulators"/>
    <property type="match status" value="1"/>
</dbReference>
<evidence type="ECO:0000256" key="6">
    <source>
        <dbReference type="PROSITE-ProRule" id="PRU00169"/>
    </source>
</evidence>
<dbReference type="Gene3D" id="3.40.50.2300">
    <property type="match status" value="1"/>
</dbReference>
<dbReference type="Pfam" id="PF00486">
    <property type="entry name" value="Trans_reg_C"/>
    <property type="match status" value="1"/>
</dbReference>
<dbReference type="Pfam" id="PF00072">
    <property type="entry name" value="Response_reg"/>
    <property type="match status" value="1"/>
</dbReference>
<evidence type="ECO:0000256" key="5">
    <source>
        <dbReference type="ARBA" id="ARBA00023163"/>
    </source>
</evidence>
<evidence type="ECO:0000256" key="1">
    <source>
        <dbReference type="ARBA" id="ARBA00022553"/>
    </source>
</evidence>
<sequence>MTAPAKVLIVEDEVKLANLMSDFLLNQHFATHQIHHGDEVLPWLKENHPNVILLDVMLPGTSGIELCKQIRQFSTVPIIMVSAKVEEIDRLLGLELGADDYVCKPFSYAEVVARVKSLLRRSELAKPQQNTDMYLDENTFSVQYKGRSVELTSVEFQLFKPLFEKPNRIFNRESLMANMYTDQRIVSFRTIDSHIKKLRKKLDEVCEQDSVIQSVYGVGYRFVKP</sequence>
<dbReference type="RefSeq" id="WP_138553776.1">
    <property type="nucleotide sequence ID" value="NZ_JAVIFY010000012.1"/>
</dbReference>